<dbReference type="Proteomes" id="UP000275078">
    <property type="component" value="Unassembled WGS sequence"/>
</dbReference>
<name>A0A3N4I263_ASCIM</name>
<proteinExistence type="predicted"/>
<dbReference type="AlphaFoldDB" id="A0A3N4I263"/>
<evidence type="ECO:0000313" key="2">
    <source>
        <dbReference type="EMBL" id="RPA75964.1"/>
    </source>
</evidence>
<keyword evidence="3" id="KW-1185">Reference proteome</keyword>
<feature type="transmembrane region" description="Helical" evidence="1">
    <location>
        <begin position="29"/>
        <end position="48"/>
    </location>
</feature>
<protein>
    <submittedName>
        <fullName evidence="2">Uncharacterized protein</fullName>
    </submittedName>
</protein>
<reference evidence="2 3" key="1">
    <citation type="journal article" date="2018" name="Nat. Ecol. Evol.">
        <title>Pezizomycetes genomes reveal the molecular basis of ectomycorrhizal truffle lifestyle.</title>
        <authorList>
            <person name="Murat C."/>
            <person name="Payen T."/>
            <person name="Noel B."/>
            <person name="Kuo A."/>
            <person name="Morin E."/>
            <person name="Chen J."/>
            <person name="Kohler A."/>
            <person name="Krizsan K."/>
            <person name="Balestrini R."/>
            <person name="Da Silva C."/>
            <person name="Montanini B."/>
            <person name="Hainaut M."/>
            <person name="Levati E."/>
            <person name="Barry K.W."/>
            <person name="Belfiori B."/>
            <person name="Cichocki N."/>
            <person name="Clum A."/>
            <person name="Dockter R.B."/>
            <person name="Fauchery L."/>
            <person name="Guy J."/>
            <person name="Iotti M."/>
            <person name="Le Tacon F."/>
            <person name="Lindquist E.A."/>
            <person name="Lipzen A."/>
            <person name="Malagnac F."/>
            <person name="Mello A."/>
            <person name="Molinier V."/>
            <person name="Miyauchi S."/>
            <person name="Poulain J."/>
            <person name="Riccioni C."/>
            <person name="Rubini A."/>
            <person name="Sitrit Y."/>
            <person name="Splivallo R."/>
            <person name="Traeger S."/>
            <person name="Wang M."/>
            <person name="Zifcakova L."/>
            <person name="Wipf D."/>
            <person name="Zambonelli A."/>
            <person name="Paolocci F."/>
            <person name="Nowrousian M."/>
            <person name="Ottonello S."/>
            <person name="Baldrian P."/>
            <person name="Spatafora J.W."/>
            <person name="Henrissat B."/>
            <person name="Nagy L.G."/>
            <person name="Aury J.M."/>
            <person name="Wincker P."/>
            <person name="Grigoriev I.V."/>
            <person name="Bonfante P."/>
            <person name="Martin F.M."/>
        </authorList>
    </citation>
    <scope>NUCLEOTIDE SEQUENCE [LARGE SCALE GENOMIC DNA]</scope>
    <source>
        <strain evidence="2 3">RN42</strain>
    </source>
</reference>
<keyword evidence="1" id="KW-0472">Membrane</keyword>
<dbReference type="OrthoDB" id="5230947at2759"/>
<organism evidence="2 3">
    <name type="scientific">Ascobolus immersus RN42</name>
    <dbReference type="NCBI Taxonomy" id="1160509"/>
    <lineage>
        <taxon>Eukaryota</taxon>
        <taxon>Fungi</taxon>
        <taxon>Dikarya</taxon>
        <taxon>Ascomycota</taxon>
        <taxon>Pezizomycotina</taxon>
        <taxon>Pezizomycetes</taxon>
        <taxon>Pezizales</taxon>
        <taxon>Ascobolaceae</taxon>
        <taxon>Ascobolus</taxon>
    </lineage>
</organism>
<dbReference type="EMBL" id="ML119753">
    <property type="protein sequence ID" value="RPA75964.1"/>
    <property type="molecule type" value="Genomic_DNA"/>
</dbReference>
<keyword evidence="1" id="KW-1133">Transmembrane helix</keyword>
<keyword evidence="1" id="KW-0812">Transmembrane</keyword>
<evidence type="ECO:0000256" key="1">
    <source>
        <dbReference type="SAM" id="Phobius"/>
    </source>
</evidence>
<sequence length="75" mass="7880">MGAVMSCIKSVFRAIGNTLSAIVNGIANILKAIINGIASVFNILISFLTCGRAGRRRGGVSHSTGTHRAGRRRVI</sequence>
<evidence type="ECO:0000313" key="3">
    <source>
        <dbReference type="Proteomes" id="UP000275078"/>
    </source>
</evidence>
<gene>
    <name evidence="2" type="ORF">BJ508DRAFT_365276</name>
</gene>
<accession>A0A3N4I263</accession>